<keyword evidence="2" id="KW-1185">Reference proteome</keyword>
<dbReference type="Proteomes" id="UP001607302">
    <property type="component" value="Unassembled WGS sequence"/>
</dbReference>
<organism evidence="1 2">
    <name type="scientific">Vespula squamosa</name>
    <name type="common">Southern yellow jacket</name>
    <name type="synonym">Wasp</name>
    <dbReference type="NCBI Taxonomy" id="30214"/>
    <lineage>
        <taxon>Eukaryota</taxon>
        <taxon>Metazoa</taxon>
        <taxon>Ecdysozoa</taxon>
        <taxon>Arthropoda</taxon>
        <taxon>Hexapoda</taxon>
        <taxon>Insecta</taxon>
        <taxon>Pterygota</taxon>
        <taxon>Neoptera</taxon>
        <taxon>Endopterygota</taxon>
        <taxon>Hymenoptera</taxon>
        <taxon>Apocrita</taxon>
        <taxon>Aculeata</taxon>
        <taxon>Vespoidea</taxon>
        <taxon>Vespidae</taxon>
        <taxon>Vespinae</taxon>
        <taxon>Vespula</taxon>
    </lineage>
</organism>
<accession>A0ABD2BF78</accession>
<protein>
    <submittedName>
        <fullName evidence="1">Uncharacterized protein</fullName>
    </submittedName>
</protein>
<evidence type="ECO:0000313" key="2">
    <source>
        <dbReference type="Proteomes" id="UP001607302"/>
    </source>
</evidence>
<evidence type="ECO:0000313" key="1">
    <source>
        <dbReference type="EMBL" id="KAL2731402.1"/>
    </source>
</evidence>
<dbReference type="EMBL" id="JAUDFV010000105">
    <property type="protein sequence ID" value="KAL2731402.1"/>
    <property type="molecule type" value="Genomic_DNA"/>
</dbReference>
<sequence>MHITWFPFSRLLDKKNAIYILDAGMQDNSRCKIVSKDQLYYTNTHLYGILPAVQSLEPISNSEKNHITKVIFII</sequence>
<proteinExistence type="predicted"/>
<dbReference type="AlphaFoldDB" id="A0ABD2BF78"/>
<name>A0ABD2BF78_VESSQ</name>
<comment type="caution">
    <text evidence="1">The sequence shown here is derived from an EMBL/GenBank/DDBJ whole genome shotgun (WGS) entry which is preliminary data.</text>
</comment>
<reference evidence="1 2" key="1">
    <citation type="journal article" date="2024" name="Ann. Entomol. Soc. Am.">
        <title>Genomic analyses of the southern and eastern yellowjacket wasps (Hymenoptera: Vespidae) reveal evolutionary signatures of social life.</title>
        <authorList>
            <person name="Catto M.A."/>
            <person name="Caine P.B."/>
            <person name="Orr S.E."/>
            <person name="Hunt B.G."/>
            <person name="Goodisman M.A.D."/>
        </authorList>
    </citation>
    <scope>NUCLEOTIDE SEQUENCE [LARGE SCALE GENOMIC DNA]</scope>
    <source>
        <strain evidence="1">233</strain>
        <tissue evidence="1">Head and thorax</tissue>
    </source>
</reference>
<gene>
    <name evidence="1" type="ORF">V1478_004947</name>
</gene>